<dbReference type="Proteomes" id="UP000256964">
    <property type="component" value="Unassembled WGS sequence"/>
</dbReference>
<dbReference type="GO" id="GO:0070034">
    <property type="term" value="F:telomerase RNA binding"/>
    <property type="evidence" value="ECO:0007669"/>
    <property type="project" value="TreeGrafter"/>
</dbReference>
<gene>
    <name evidence="2" type="ORF">OH76DRAFT_1334786</name>
</gene>
<reference evidence="2 3" key="1">
    <citation type="journal article" date="2018" name="Biotechnol. Biofuels">
        <title>Integrative visual omics of the white-rot fungus Polyporus brumalis exposes the biotechnological potential of its oxidative enzymes for delignifying raw plant biomass.</title>
        <authorList>
            <person name="Miyauchi S."/>
            <person name="Rancon A."/>
            <person name="Drula E."/>
            <person name="Hage H."/>
            <person name="Chaduli D."/>
            <person name="Favel A."/>
            <person name="Grisel S."/>
            <person name="Henrissat B."/>
            <person name="Herpoel-Gimbert I."/>
            <person name="Ruiz-Duenas F.J."/>
            <person name="Chevret D."/>
            <person name="Hainaut M."/>
            <person name="Lin J."/>
            <person name="Wang M."/>
            <person name="Pangilinan J."/>
            <person name="Lipzen A."/>
            <person name="Lesage-Meessen L."/>
            <person name="Navarro D."/>
            <person name="Riley R."/>
            <person name="Grigoriev I.V."/>
            <person name="Zhou S."/>
            <person name="Raouche S."/>
            <person name="Rosso M.N."/>
        </authorList>
    </citation>
    <scope>NUCLEOTIDE SEQUENCE [LARGE SCALE GENOMIC DNA]</scope>
    <source>
        <strain evidence="2 3">BRFM 1820</strain>
    </source>
</reference>
<keyword evidence="1" id="KW-0779">Telomere</keyword>
<evidence type="ECO:0000256" key="1">
    <source>
        <dbReference type="RuleBase" id="RU365061"/>
    </source>
</evidence>
<name>A0A371DXI8_9APHY</name>
<dbReference type="OrthoDB" id="289721at2759"/>
<sequence length="192" mass="21122">MRDVSSGGLASAPDLTDIFLQVIDRAQERLFLRAKGGRPSNIITAGYRKASEHDSRSRFGATRVPLTNYFVNTMITALQAAEWESLLQKVGESATFHLLTETCVFSALPNGCLCQMTGDPIVHLKPPCSYTTNSGDIGARGIKRRCVKGYCEDRPPKRLKRTDTVDVGHGSSIPTRPPERFVVACNHVDIRC</sequence>
<dbReference type="EC" id="2.7.7.49" evidence="1"/>
<dbReference type="InterPro" id="IPR003545">
    <property type="entry name" value="Telomerase_RT"/>
</dbReference>
<comment type="similarity">
    <text evidence="1">Belongs to the reverse transcriptase family. Telomerase subfamily.</text>
</comment>
<evidence type="ECO:0000313" key="2">
    <source>
        <dbReference type="EMBL" id="RDX57226.1"/>
    </source>
</evidence>
<dbReference type="STRING" id="139420.A0A371DXI8"/>
<dbReference type="GO" id="GO:0042162">
    <property type="term" value="F:telomeric DNA binding"/>
    <property type="evidence" value="ECO:0007669"/>
    <property type="project" value="TreeGrafter"/>
</dbReference>
<protein>
    <recommendedName>
        <fullName evidence="1">Telomerase reverse transcriptase</fullName>
        <ecNumber evidence="1">2.7.7.49</ecNumber>
    </recommendedName>
    <alternativeName>
        <fullName evidence="1">Telomerase catalytic subunit</fullName>
    </alternativeName>
</protein>
<keyword evidence="1" id="KW-0460">Magnesium</keyword>
<dbReference type="AlphaFoldDB" id="A0A371DXI8"/>
<comment type="catalytic activity">
    <reaction evidence="1">
        <text>DNA(n) + a 2'-deoxyribonucleoside 5'-triphosphate = DNA(n+1) + diphosphate</text>
        <dbReference type="Rhea" id="RHEA:22508"/>
        <dbReference type="Rhea" id="RHEA-COMP:17339"/>
        <dbReference type="Rhea" id="RHEA-COMP:17340"/>
        <dbReference type="ChEBI" id="CHEBI:33019"/>
        <dbReference type="ChEBI" id="CHEBI:61560"/>
        <dbReference type="ChEBI" id="CHEBI:173112"/>
        <dbReference type="EC" id="2.7.7.49"/>
    </reaction>
</comment>
<dbReference type="EMBL" id="KZ857379">
    <property type="protein sequence ID" value="RDX57226.1"/>
    <property type="molecule type" value="Genomic_DNA"/>
</dbReference>
<keyword evidence="1" id="KW-0548">Nucleotidyltransferase</keyword>
<dbReference type="GO" id="GO:0000781">
    <property type="term" value="C:chromosome, telomeric region"/>
    <property type="evidence" value="ECO:0007669"/>
    <property type="project" value="UniProtKB-SubCell"/>
</dbReference>
<dbReference type="PANTHER" id="PTHR12066">
    <property type="entry name" value="TELOMERASE REVERSE TRANSCRIPTASE"/>
    <property type="match status" value="1"/>
</dbReference>
<keyword evidence="1" id="KW-0479">Metal-binding</keyword>
<keyword evidence="3" id="KW-1185">Reference proteome</keyword>
<comment type="function">
    <text evidence="1">Telomerase is a ribonucleoprotein enzyme essential for the replication of chromosome termini in most eukaryotes. It elongates telomeres. It is a reverse transcriptase that adds simple sequence repeats to chromosome ends by copying a template sequence within the RNA component of the enzyme.</text>
</comment>
<keyword evidence="1" id="KW-0808">Transferase</keyword>
<dbReference type="PANTHER" id="PTHR12066:SF0">
    <property type="entry name" value="TELOMERASE REVERSE TRANSCRIPTASE"/>
    <property type="match status" value="1"/>
</dbReference>
<comment type="subcellular location">
    <subcellularLocation>
        <location evidence="1">Nucleus</location>
    </subcellularLocation>
    <subcellularLocation>
        <location evidence="1">Chromosome</location>
        <location evidence="1">Telomere</location>
    </subcellularLocation>
</comment>
<dbReference type="GO" id="GO:0000333">
    <property type="term" value="C:telomerase catalytic core complex"/>
    <property type="evidence" value="ECO:0007669"/>
    <property type="project" value="TreeGrafter"/>
</dbReference>
<dbReference type="GO" id="GO:0007004">
    <property type="term" value="P:telomere maintenance via telomerase"/>
    <property type="evidence" value="ECO:0007669"/>
    <property type="project" value="TreeGrafter"/>
</dbReference>
<keyword evidence="1" id="KW-0695">RNA-directed DNA polymerase</keyword>
<accession>A0A371DXI8</accession>
<keyword evidence="1" id="KW-0158">Chromosome</keyword>
<keyword evidence="1" id="KW-0539">Nucleus</keyword>
<dbReference type="GO" id="GO:0003720">
    <property type="term" value="F:telomerase activity"/>
    <property type="evidence" value="ECO:0007669"/>
    <property type="project" value="InterPro"/>
</dbReference>
<organism evidence="2 3">
    <name type="scientific">Lentinus brumalis</name>
    <dbReference type="NCBI Taxonomy" id="2498619"/>
    <lineage>
        <taxon>Eukaryota</taxon>
        <taxon>Fungi</taxon>
        <taxon>Dikarya</taxon>
        <taxon>Basidiomycota</taxon>
        <taxon>Agaricomycotina</taxon>
        <taxon>Agaricomycetes</taxon>
        <taxon>Polyporales</taxon>
        <taxon>Polyporaceae</taxon>
        <taxon>Lentinus</taxon>
    </lineage>
</organism>
<evidence type="ECO:0000313" key="3">
    <source>
        <dbReference type="Proteomes" id="UP000256964"/>
    </source>
</evidence>
<dbReference type="GO" id="GO:0046872">
    <property type="term" value="F:metal ion binding"/>
    <property type="evidence" value="ECO:0007669"/>
    <property type="project" value="UniProtKB-KW"/>
</dbReference>
<proteinExistence type="inferred from homology"/>